<name>F4GHB3_PARC1</name>
<dbReference type="HOGENOM" id="CLU_016902_11_2_12"/>
<proteinExistence type="inferred from homology"/>
<dbReference type="AlphaFoldDB" id="F4GHB3"/>
<dbReference type="RefSeq" id="WP_013739408.1">
    <property type="nucleotide sequence ID" value="NC_015436.1"/>
</dbReference>
<evidence type="ECO:0000313" key="4">
    <source>
        <dbReference type="Proteomes" id="UP000007939"/>
    </source>
</evidence>
<evidence type="ECO:0000259" key="2">
    <source>
        <dbReference type="Pfam" id="PF00849"/>
    </source>
</evidence>
<dbReference type="KEGG" id="scc:Spico_0787"/>
<dbReference type="OrthoDB" id="128480at2"/>
<dbReference type="Gene3D" id="3.30.2350.10">
    <property type="entry name" value="Pseudouridine synthase"/>
    <property type="match status" value="1"/>
</dbReference>
<dbReference type="GO" id="GO:0009982">
    <property type="term" value="F:pseudouridine synthase activity"/>
    <property type="evidence" value="ECO:0007669"/>
    <property type="project" value="InterPro"/>
</dbReference>
<protein>
    <submittedName>
        <fullName evidence="3">Pseudouridine synthase</fullName>
    </submittedName>
</protein>
<reference evidence="3 4" key="2">
    <citation type="journal article" date="2012" name="Stand. Genomic Sci.">
        <title>Complete genome sequence of the termite hindgut bacterium Spirochaeta coccoides type strain (SPN1(T)), reclassification in the genus Sphaerochaeta as Sphaerochaeta coccoides comb. nov. and emendations of the family Spirochaetaceae and the genus Sphaerochaeta.</title>
        <authorList>
            <person name="Abt B."/>
            <person name="Han C."/>
            <person name="Scheuner C."/>
            <person name="Lu M."/>
            <person name="Lapidus A."/>
            <person name="Nolan M."/>
            <person name="Lucas S."/>
            <person name="Hammon N."/>
            <person name="Deshpande S."/>
            <person name="Cheng J.F."/>
            <person name="Tapia R."/>
            <person name="Goodwin L.A."/>
            <person name="Pitluck S."/>
            <person name="Liolios K."/>
            <person name="Pagani I."/>
            <person name="Ivanova N."/>
            <person name="Mavromatis K."/>
            <person name="Mikhailova N."/>
            <person name="Huntemann M."/>
            <person name="Pati A."/>
            <person name="Chen A."/>
            <person name="Palaniappan K."/>
            <person name="Land M."/>
            <person name="Hauser L."/>
            <person name="Brambilla E.M."/>
            <person name="Rohde M."/>
            <person name="Spring S."/>
            <person name="Gronow S."/>
            <person name="Goker M."/>
            <person name="Woyke T."/>
            <person name="Bristow J."/>
            <person name="Eisen J.A."/>
            <person name="Markowitz V."/>
            <person name="Hugenholtz P."/>
            <person name="Kyrpides N.C."/>
            <person name="Klenk H.P."/>
            <person name="Detter J.C."/>
        </authorList>
    </citation>
    <scope>NUCLEOTIDE SEQUENCE [LARGE SCALE GENOMIC DNA]</scope>
    <source>
        <strain evidence="4">ATCC BAA-1237 / DSM 17374 / SPN1</strain>
    </source>
</reference>
<dbReference type="CDD" id="cd02869">
    <property type="entry name" value="PseudoU_synth_RluA_like"/>
    <property type="match status" value="1"/>
</dbReference>
<organism evidence="3 4">
    <name type="scientific">Parasphaerochaeta coccoides (strain ATCC BAA-1237 / DSM 17374 / SPN1)</name>
    <name type="common">Sphaerochaeta coccoides</name>
    <dbReference type="NCBI Taxonomy" id="760011"/>
    <lineage>
        <taxon>Bacteria</taxon>
        <taxon>Pseudomonadati</taxon>
        <taxon>Spirochaetota</taxon>
        <taxon>Spirochaetia</taxon>
        <taxon>Spirochaetales</taxon>
        <taxon>Sphaerochaetaceae</taxon>
        <taxon>Parasphaerochaeta</taxon>
    </lineage>
</organism>
<dbReference type="GO" id="GO:0003723">
    <property type="term" value="F:RNA binding"/>
    <property type="evidence" value="ECO:0007669"/>
    <property type="project" value="InterPro"/>
</dbReference>
<evidence type="ECO:0000256" key="1">
    <source>
        <dbReference type="ARBA" id="ARBA00010876"/>
    </source>
</evidence>
<dbReference type="PANTHER" id="PTHR21600:SF87">
    <property type="entry name" value="RNA PSEUDOURIDYLATE SYNTHASE DOMAIN-CONTAINING PROTEIN 1"/>
    <property type="match status" value="1"/>
</dbReference>
<dbReference type="InterPro" id="IPR006145">
    <property type="entry name" value="PsdUridine_synth_RsuA/RluA"/>
</dbReference>
<dbReference type="InterPro" id="IPR050188">
    <property type="entry name" value="RluA_PseudoU_synthase"/>
</dbReference>
<evidence type="ECO:0000313" key="3">
    <source>
        <dbReference type="EMBL" id="AEC02012.1"/>
    </source>
</evidence>
<feature type="domain" description="Pseudouridine synthase RsuA/RluA-like" evidence="2">
    <location>
        <begin position="24"/>
        <end position="208"/>
    </location>
</feature>
<comment type="similarity">
    <text evidence="1">Belongs to the pseudouridine synthase RluA family.</text>
</comment>
<accession>F4GHB3</accession>
<keyword evidence="4" id="KW-1185">Reference proteome</keyword>
<gene>
    <name evidence="3" type="ordered locus">Spico_0787</name>
</gene>
<dbReference type="PANTHER" id="PTHR21600">
    <property type="entry name" value="MITOCHONDRIAL RNA PSEUDOURIDINE SYNTHASE"/>
    <property type="match status" value="1"/>
</dbReference>
<dbReference type="Proteomes" id="UP000007939">
    <property type="component" value="Chromosome"/>
</dbReference>
<dbReference type="SUPFAM" id="SSF55120">
    <property type="entry name" value="Pseudouridine synthase"/>
    <property type="match status" value="1"/>
</dbReference>
<dbReference type="EMBL" id="CP002659">
    <property type="protein sequence ID" value="AEC02012.1"/>
    <property type="molecule type" value="Genomic_DNA"/>
</dbReference>
<dbReference type="STRING" id="760011.Spico_0787"/>
<dbReference type="eggNOG" id="COG0564">
    <property type="taxonomic scope" value="Bacteria"/>
</dbReference>
<dbReference type="InterPro" id="IPR020103">
    <property type="entry name" value="PsdUridine_synth_cat_dom_sf"/>
</dbReference>
<dbReference type="GO" id="GO:0140098">
    <property type="term" value="F:catalytic activity, acting on RNA"/>
    <property type="evidence" value="ECO:0007669"/>
    <property type="project" value="UniProtKB-ARBA"/>
</dbReference>
<reference evidence="4" key="1">
    <citation type="submission" date="2011-04" db="EMBL/GenBank/DDBJ databases">
        <title>The complete genome of Spirochaeta coccoides DSM 17374.</title>
        <authorList>
            <person name="Lucas S."/>
            <person name="Copeland A."/>
            <person name="Lapidus A."/>
            <person name="Bruce D."/>
            <person name="Goodwin L."/>
            <person name="Pitluck S."/>
            <person name="Peters L."/>
            <person name="Kyrpides N."/>
            <person name="Mavromatis K."/>
            <person name="Pagani I."/>
            <person name="Ivanova N."/>
            <person name="Ovchinnikova G."/>
            <person name="Lu M."/>
            <person name="Detter J.C."/>
            <person name="Tapia R."/>
            <person name="Han C."/>
            <person name="Land M."/>
            <person name="Hauser L."/>
            <person name="Markowitz V."/>
            <person name="Cheng J.-F."/>
            <person name="Hugenholtz P."/>
            <person name="Woyke T."/>
            <person name="Wu D."/>
            <person name="Spring S."/>
            <person name="Schroeder M."/>
            <person name="Brambilla E."/>
            <person name="Klenk H.-P."/>
            <person name="Eisen J.A."/>
        </authorList>
    </citation>
    <scope>NUCLEOTIDE SEQUENCE [LARGE SCALE GENOMIC DNA]</scope>
    <source>
        <strain evidence="4">ATCC BAA-1237 / DSM 17374 / SPN1</strain>
    </source>
</reference>
<dbReference type="Pfam" id="PF00849">
    <property type="entry name" value="PseudoU_synth_2"/>
    <property type="match status" value="1"/>
</dbReference>
<sequence>MMSDMTKLSIPDIPFSIIAETPSYLVVAKPAGMPAVPLKTGGKGETLLDAVADLYPDVRSVQGRNEWEGGVVHRLDTLTSGLTVIARTDEAWWALQAQQTAGLFAKTYAAWSFGRQDDEMFPPGFPSEIVYYVTKDGLFLRSSFRPWGVGARAVRPVCEDATGHGASKATDTIYETTIVSHEKGPGKLNTFHVQIYRGFRHQIRCHLAWYGFPLVGDSLYGGEPNDRLGLFAEKVEFEDPYAHERVVYTLGSMFFT</sequence>
<dbReference type="GO" id="GO:0000455">
    <property type="term" value="P:enzyme-directed rRNA pseudouridine synthesis"/>
    <property type="evidence" value="ECO:0007669"/>
    <property type="project" value="TreeGrafter"/>
</dbReference>